<name>A0ABU1T2Q1_9ACTO</name>
<evidence type="ECO:0000256" key="6">
    <source>
        <dbReference type="ARBA" id="ARBA00023136"/>
    </source>
</evidence>
<dbReference type="Proteomes" id="UP001266099">
    <property type="component" value="Unassembled WGS sequence"/>
</dbReference>
<keyword evidence="6 7" id="KW-0472">Membrane</keyword>
<evidence type="ECO:0000256" key="5">
    <source>
        <dbReference type="ARBA" id="ARBA00022989"/>
    </source>
</evidence>
<evidence type="ECO:0000313" key="10">
    <source>
        <dbReference type="Proteomes" id="UP001266099"/>
    </source>
</evidence>
<dbReference type="Pfam" id="PF00892">
    <property type="entry name" value="EamA"/>
    <property type="match status" value="2"/>
</dbReference>
<feature type="transmembrane region" description="Helical" evidence="7">
    <location>
        <begin position="113"/>
        <end position="134"/>
    </location>
</feature>
<dbReference type="InterPro" id="IPR037185">
    <property type="entry name" value="EmrE-like"/>
</dbReference>
<dbReference type="PANTHER" id="PTHR42920:SF5">
    <property type="entry name" value="EAMA DOMAIN-CONTAINING PROTEIN"/>
    <property type="match status" value="1"/>
</dbReference>
<feature type="transmembrane region" description="Helical" evidence="7">
    <location>
        <begin position="89"/>
        <end position="107"/>
    </location>
</feature>
<evidence type="ECO:0000313" key="9">
    <source>
        <dbReference type="EMBL" id="MDR6939653.1"/>
    </source>
</evidence>
<dbReference type="PANTHER" id="PTHR42920">
    <property type="entry name" value="OS03G0707200 PROTEIN-RELATED"/>
    <property type="match status" value="1"/>
</dbReference>
<dbReference type="InterPro" id="IPR051258">
    <property type="entry name" value="Diverse_Substrate_Transporter"/>
</dbReference>
<reference evidence="9 10" key="1">
    <citation type="submission" date="2023-07" db="EMBL/GenBank/DDBJ databases">
        <title>Sequencing the genomes of 1000 actinobacteria strains.</title>
        <authorList>
            <person name="Klenk H.-P."/>
        </authorList>
    </citation>
    <scope>NUCLEOTIDE SEQUENCE [LARGE SCALE GENOMIC DNA]</scope>
    <source>
        <strain evidence="9 10">DSM 15539</strain>
    </source>
</reference>
<feature type="transmembrane region" description="Helical" evidence="7">
    <location>
        <begin position="222"/>
        <end position="242"/>
    </location>
</feature>
<evidence type="ECO:0000259" key="8">
    <source>
        <dbReference type="Pfam" id="PF00892"/>
    </source>
</evidence>
<keyword evidence="10" id="KW-1185">Reference proteome</keyword>
<feature type="domain" description="EamA" evidence="8">
    <location>
        <begin position="29"/>
        <end position="156"/>
    </location>
</feature>
<protein>
    <submittedName>
        <fullName evidence="9">Drug/metabolite transporter (DMT)-like permease</fullName>
    </submittedName>
</protein>
<evidence type="ECO:0000256" key="7">
    <source>
        <dbReference type="SAM" id="Phobius"/>
    </source>
</evidence>
<organism evidence="9 10">
    <name type="scientific">Arcanobacterium hippocoleae</name>
    <dbReference type="NCBI Taxonomy" id="149017"/>
    <lineage>
        <taxon>Bacteria</taxon>
        <taxon>Bacillati</taxon>
        <taxon>Actinomycetota</taxon>
        <taxon>Actinomycetes</taxon>
        <taxon>Actinomycetales</taxon>
        <taxon>Actinomycetaceae</taxon>
        <taxon>Arcanobacterium</taxon>
    </lineage>
</organism>
<proteinExistence type="inferred from homology"/>
<feature type="transmembrane region" description="Helical" evidence="7">
    <location>
        <begin position="278"/>
        <end position="296"/>
    </location>
</feature>
<feature type="transmembrane region" description="Helical" evidence="7">
    <location>
        <begin position="167"/>
        <end position="186"/>
    </location>
</feature>
<evidence type="ECO:0000256" key="1">
    <source>
        <dbReference type="ARBA" id="ARBA00004651"/>
    </source>
</evidence>
<evidence type="ECO:0000256" key="4">
    <source>
        <dbReference type="ARBA" id="ARBA00022692"/>
    </source>
</evidence>
<feature type="transmembrane region" description="Helical" evidence="7">
    <location>
        <begin position="57"/>
        <end position="77"/>
    </location>
</feature>
<feature type="transmembrane region" description="Helical" evidence="7">
    <location>
        <begin position="254"/>
        <end position="272"/>
    </location>
</feature>
<comment type="similarity">
    <text evidence="2">Belongs to the EamA transporter family.</text>
</comment>
<gene>
    <name evidence="9" type="ORF">J2S36_001196</name>
</gene>
<comment type="caution">
    <text evidence="9">The sequence shown here is derived from an EMBL/GenBank/DDBJ whole genome shotgun (WGS) entry which is preliminary data.</text>
</comment>
<evidence type="ECO:0000256" key="3">
    <source>
        <dbReference type="ARBA" id="ARBA00022475"/>
    </source>
</evidence>
<dbReference type="EMBL" id="JAVDUJ010000001">
    <property type="protein sequence ID" value="MDR6939653.1"/>
    <property type="molecule type" value="Genomic_DNA"/>
</dbReference>
<dbReference type="SUPFAM" id="SSF103481">
    <property type="entry name" value="Multidrug resistance efflux transporter EmrE"/>
    <property type="match status" value="2"/>
</dbReference>
<feature type="transmembrane region" description="Helical" evidence="7">
    <location>
        <begin position="23"/>
        <end position="45"/>
    </location>
</feature>
<keyword evidence="4 7" id="KW-0812">Transmembrane</keyword>
<feature type="transmembrane region" description="Helical" evidence="7">
    <location>
        <begin position="193"/>
        <end position="216"/>
    </location>
</feature>
<keyword evidence="3" id="KW-1003">Cell membrane</keyword>
<evidence type="ECO:0000256" key="2">
    <source>
        <dbReference type="ARBA" id="ARBA00007362"/>
    </source>
</evidence>
<comment type="subcellular location">
    <subcellularLocation>
        <location evidence="1">Cell membrane</location>
        <topology evidence="1">Multi-pass membrane protein</topology>
    </subcellularLocation>
</comment>
<accession>A0ABU1T2Q1</accession>
<dbReference type="InterPro" id="IPR000620">
    <property type="entry name" value="EamA_dom"/>
</dbReference>
<keyword evidence="5 7" id="KW-1133">Transmembrane helix</keyword>
<dbReference type="RefSeq" id="WP_309956491.1">
    <property type="nucleotide sequence ID" value="NZ_CP136414.1"/>
</dbReference>
<feature type="domain" description="EamA" evidence="8">
    <location>
        <begin position="164"/>
        <end position="296"/>
    </location>
</feature>
<feature type="transmembrane region" description="Helical" evidence="7">
    <location>
        <begin position="141"/>
        <end position="161"/>
    </location>
</feature>
<sequence length="316" mass="33479">MCDQAELQAGQKLSIPAAGKGEFAAAPFLALLLVTAVWGSTFFLIKDLVQFVPPDDFLGIRFAIAALLIVIFQFPRLRRASAQTWKQGAVLGGAYAIAQWLQTVGLLHTDASVSGFITGMYVVFTPLIAALVLHTKMSLKVWSAVLLATVGLGILSLRGFALGWGETLTLAGALMYAIHIILISRYTKNADVIALALIQIVFVGVFLGSACLFDGVRFPVTAPMWGSLLYMALFAGLGALVLQTWAQSRISATTAAIVMTTEPVFAAGFAVMFGGESLTFRLVLGGILVLTAMLLIETKSATSPDESAAENSVGEN</sequence>